<name>A0ACC2SVT2_9FUNG</name>
<reference evidence="1" key="1">
    <citation type="submission" date="2022-04" db="EMBL/GenBank/DDBJ databases">
        <title>Genome of the entomopathogenic fungus Entomophthora muscae.</title>
        <authorList>
            <person name="Elya C."/>
            <person name="Lovett B.R."/>
            <person name="Lee E."/>
            <person name="Macias A.M."/>
            <person name="Hajek A.E."/>
            <person name="De Bivort B.L."/>
            <person name="Kasson M.T."/>
            <person name="De Fine Licht H.H."/>
            <person name="Stajich J.E."/>
        </authorList>
    </citation>
    <scope>NUCLEOTIDE SEQUENCE</scope>
    <source>
        <strain evidence="1">Berkeley</strain>
    </source>
</reference>
<accession>A0ACC2SVT2</accession>
<proteinExistence type="predicted"/>
<keyword evidence="2" id="KW-1185">Reference proteome</keyword>
<evidence type="ECO:0000313" key="1">
    <source>
        <dbReference type="EMBL" id="KAJ9066388.1"/>
    </source>
</evidence>
<comment type="caution">
    <text evidence="1">The sequence shown here is derived from an EMBL/GenBank/DDBJ whole genome shotgun (WGS) entry which is preliminary data.</text>
</comment>
<gene>
    <name evidence="1" type="ORF">DSO57_1009916</name>
</gene>
<dbReference type="Proteomes" id="UP001165960">
    <property type="component" value="Unassembled WGS sequence"/>
</dbReference>
<evidence type="ECO:0000313" key="2">
    <source>
        <dbReference type="Proteomes" id="UP001165960"/>
    </source>
</evidence>
<protein>
    <submittedName>
        <fullName evidence="1">Uncharacterized protein</fullName>
    </submittedName>
</protein>
<dbReference type="EMBL" id="QTSX02004292">
    <property type="protein sequence ID" value="KAJ9066388.1"/>
    <property type="molecule type" value="Genomic_DNA"/>
</dbReference>
<organism evidence="1 2">
    <name type="scientific">Entomophthora muscae</name>
    <dbReference type="NCBI Taxonomy" id="34485"/>
    <lineage>
        <taxon>Eukaryota</taxon>
        <taxon>Fungi</taxon>
        <taxon>Fungi incertae sedis</taxon>
        <taxon>Zoopagomycota</taxon>
        <taxon>Entomophthoromycotina</taxon>
        <taxon>Entomophthoromycetes</taxon>
        <taxon>Entomophthorales</taxon>
        <taxon>Entomophthoraceae</taxon>
        <taxon>Entomophthora</taxon>
    </lineage>
</organism>
<sequence>MRFSIILYFSLGTALCRPAAGGMPGFFPDLFLGHHDGAGSKLSVKDRLYVQEQLEDPFKFKALLLEDTVAFDIDHLSIPEAEVEKYLVEDAHRNKESSNLAFAKLVAARTELPTPIQARARITAIIDELAQAENLDQKLLESARTLFKSNPSLPSNLNTMVMHLGGPFDDSLIKLTSTLFSVANQHSPAVSTKVQALVNQVQAEFKILPEDTFRRVQESYTAVL</sequence>